<dbReference type="InParanoid" id="A0A2K3DBT8"/>
<proteinExistence type="predicted"/>
<feature type="region of interest" description="Disordered" evidence="1">
    <location>
        <begin position="167"/>
        <end position="214"/>
    </location>
</feature>
<dbReference type="OrthoDB" id="532515at2759"/>
<dbReference type="Gramene" id="PNW77992">
    <property type="protein sequence ID" value="PNW77992"/>
    <property type="gene ID" value="CHLRE_10g459950v5"/>
</dbReference>
<dbReference type="STRING" id="3055.A0A2K3DBT8"/>
<protein>
    <submittedName>
        <fullName evidence="2">Uncharacterized protein</fullName>
    </submittedName>
</protein>
<evidence type="ECO:0000256" key="1">
    <source>
        <dbReference type="SAM" id="MobiDB-lite"/>
    </source>
</evidence>
<feature type="compositionally biased region" description="Low complexity" evidence="1">
    <location>
        <begin position="189"/>
        <end position="202"/>
    </location>
</feature>
<dbReference type="KEGG" id="cre:CHLRE_10g459950v5"/>
<evidence type="ECO:0000313" key="2">
    <source>
        <dbReference type="EMBL" id="PNW77992.1"/>
    </source>
</evidence>
<feature type="region of interest" description="Disordered" evidence="1">
    <location>
        <begin position="514"/>
        <end position="550"/>
    </location>
</feature>
<evidence type="ECO:0000313" key="3">
    <source>
        <dbReference type="Proteomes" id="UP000006906"/>
    </source>
</evidence>
<dbReference type="AlphaFoldDB" id="A0A2K3DBT8"/>
<sequence>MNAPVLPGSLSLHPHMIPIKVSESYVRPGLEARLFPDHPHFLSLDDVYAVFPSGVINQKSFSHSGYTWKLVNRLMANGNNIYLALLSITVLDESQLSNGYTNGVGERTTNTTTATTNIGSGHYTPVATPDAVQRLRSQPLDSYMVNTSQESDGFGGAAGGITDITPPYLQGGPQHSQHGLPPMPGHPQAASSSAGMHGAASAPGPLATLPSGTYRNGNASMGSLGSIRERTGSLNSMQHALVATQGGGGGGGGGGLGHHGLGHCLSMGAGGMAQAAFSGGVNFTREAMTATDSPVPVERYKAISRMIRGLERVVAASGLPCSSMHNAVVVANEPAWLQQDGQNLLRQILVIAECLNKFPTAEYADGGKGNNATRAITAKDFDELVRQFILAHGGVFTDEFLGRLPHELLELRDDLEANRGLLMTRYSTNDKVFGALIQAVGHEPSGGGAMVFNATSVSANPVNHMLAAPKTLVNTVSNAWSKADTKRRTQMGALGAVAVVALWVLKRKLFGGGGGGGGGGRGRRGGGWEDSEDGYSGRRRRGGGGGGGELVDRLVDRRAAAEHTSVRYVAACQDELRRAAKNDALLRADWRLGPVRLALPGSGPVPEGYESVQPEYCNVDALIQDLNDRRALKRPLRRPGGSAGAVGPAGLERIGE</sequence>
<reference evidence="2 3" key="1">
    <citation type="journal article" date="2007" name="Science">
        <title>The Chlamydomonas genome reveals the evolution of key animal and plant functions.</title>
        <authorList>
            <person name="Merchant S.S."/>
            <person name="Prochnik S.E."/>
            <person name="Vallon O."/>
            <person name="Harris E.H."/>
            <person name="Karpowicz S.J."/>
            <person name="Witman G.B."/>
            <person name="Terry A."/>
            <person name="Salamov A."/>
            <person name="Fritz-Laylin L.K."/>
            <person name="Marechal-Drouard L."/>
            <person name="Marshall W.F."/>
            <person name="Qu L.H."/>
            <person name="Nelson D.R."/>
            <person name="Sanderfoot A.A."/>
            <person name="Spalding M.H."/>
            <person name="Kapitonov V.V."/>
            <person name="Ren Q."/>
            <person name="Ferris P."/>
            <person name="Lindquist E."/>
            <person name="Shapiro H."/>
            <person name="Lucas S.M."/>
            <person name="Grimwood J."/>
            <person name="Schmutz J."/>
            <person name="Cardol P."/>
            <person name="Cerutti H."/>
            <person name="Chanfreau G."/>
            <person name="Chen C.L."/>
            <person name="Cognat V."/>
            <person name="Croft M.T."/>
            <person name="Dent R."/>
            <person name="Dutcher S."/>
            <person name="Fernandez E."/>
            <person name="Fukuzawa H."/>
            <person name="Gonzalez-Ballester D."/>
            <person name="Gonzalez-Halphen D."/>
            <person name="Hallmann A."/>
            <person name="Hanikenne M."/>
            <person name="Hippler M."/>
            <person name="Inwood W."/>
            <person name="Jabbari K."/>
            <person name="Kalanon M."/>
            <person name="Kuras R."/>
            <person name="Lefebvre P.A."/>
            <person name="Lemaire S.D."/>
            <person name="Lobanov A.V."/>
            <person name="Lohr M."/>
            <person name="Manuell A."/>
            <person name="Meier I."/>
            <person name="Mets L."/>
            <person name="Mittag M."/>
            <person name="Mittelmeier T."/>
            <person name="Moroney J.V."/>
            <person name="Moseley J."/>
            <person name="Napoli C."/>
            <person name="Nedelcu A.M."/>
            <person name="Niyogi K."/>
            <person name="Novoselov S.V."/>
            <person name="Paulsen I.T."/>
            <person name="Pazour G."/>
            <person name="Purton S."/>
            <person name="Ral J.P."/>
            <person name="Riano-Pachon D.M."/>
            <person name="Riekhof W."/>
            <person name="Rymarquis L."/>
            <person name="Schroda M."/>
            <person name="Stern D."/>
            <person name="Umen J."/>
            <person name="Willows R."/>
            <person name="Wilson N."/>
            <person name="Zimmer S.L."/>
            <person name="Allmer J."/>
            <person name="Balk J."/>
            <person name="Bisova K."/>
            <person name="Chen C.J."/>
            <person name="Elias M."/>
            <person name="Gendler K."/>
            <person name="Hauser C."/>
            <person name="Lamb M.R."/>
            <person name="Ledford H."/>
            <person name="Long J.C."/>
            <person name="Minagawa J."/>
            <person name="Page M.D."/>
            <person name="Pan J."/>
            <person name="Pootakham W."/>
            <person name="Roje S."/>
            <person name="Rose A."/>
            <person name="Stahlberg E."/>
            <person name="Terauchi A.M."/>
            <person name="Yang P."/>
            <person name="Ball S."/>
            <person name="Bowler C."/>
            <person name="Dieckmann C.L."/>
            <person name="Gladyshev V.N."/>
            <person name="Green P."/>
            <person name="Jorgensen R."/>
            <person name="Mayfield S."/>
            <person name="Mueller-Roeber B."/>
            <person name="Rajamani S."/>
            <person name="Sayre R.T."/>
            <person name="Brokstein P."/>
            <person name="Dubchak I."/>
            <person name="Goodstein D."/>
            <person name="Hornick L."/>
            <person name="Huang Y.W."/>
            <person name="Jhaveri J."/>
            <person name="Luo Y."/>
            <person name="Martinez D."/>
            <person name="Ngau W.C."/>
            <person name="Otillar B."/>
            <person name="Poliakov A."/>
            <person name="Porter A."/>
            <person name="Szajkowski L."/>
            <person name="Werner G."/>
            <person name="Zhou K."/>
            <person name="Grigoriev I.V."/>
            <person name="Rokhsar D.S."/>
            <person name="Grossman A.R."/>
        </authorList>
    </citation>
    <scope>NUCLEOTIDE SEQUENCE [LARGE SCALE GENOMIC DNA]</scope>
    <source>
        <strain evidence="3">CC-503</strain>
    </source>
</reference>
<dbReference type="GeneID" id="5724143"/>
<name>A0A2K3DBT8_CHLRE</name>
<dbReference type="Proteomes" id="UP000006906">
    <property type="component" value="Chromosome 10"/>
</dbReference>
<feature type="region of interest" description="Disordered" evidence="1">
    <location>
        <begin position="633"/>
        <end position="656"/>
    </location>
</feature>
<dbReference type="ExpressionAtlas" id="A0A2K3DBT8">
    <property type="expression patterns" value="baseline and differential"/>
</dbReference>
<accession>A0A2K3DBT8</accession>
<feature type="compositionally biased region" description="Low complexity" evidence="1">
    <location>
        <begin position="108"/>
        <end position="117"/>
    </location>
</feature>
<organism evidence="2 3">
    <name type="scientific">Chlamydomonas reinhardtii</name>
    <name type="common">Chlamydomonas smithii</name>
    <dbReference type="NCBI Taxonomy" id="3055"/>
    <lineage>
        <taxon>Eukaryota</taxon>
        <taxon>Viridiplantae</taxon>
        <taxon>Chlorophyta</taxon>
        <taxon>core chlorophytes</taxon>
        <taxon>Chlorophyceae</taxon>
        <taxon>CS clade</taxon>
        <taxon>Chlamydomonadales</taxon>
        <taxon>Chlamydomonadaceae</taxon>
        <taxon>Chlamydomonas</taxon>
    </lineage>
</organism>
<keyword evidence="3" id="KW-1185">Reference proteome</keyword>
<dbReference type="EMBL" id="CM008971">
    <property type="protein sequence ID" value="PNW77992.1"/>
    <property type="molecule type" value="Genomic_DNA"/>
</dbReference>
<gene>
    <name evidence="2" type="ORF">CHLRE_10g459950v5</name>
</gene>
<dbReference type="RefSeq" id="XP_042920531.1">
    <property type="nucleotide sequence ID" value="XM_043067133.1"/>
</dbReference>
<feature type="region of interest" description="Disordered" evidence="1">
    <location>
        <begin position="102"/>
        <end position="126"/>
    </location>
</feature>